<dbReference type="HAMAP" id="MF_00108">
    <property type="entry name" value="IspD"/>
    <property type="match status" value="1"/>
</dbReference>
<evidence type="ECO:0000256" key="7">
    <source>
        <dbReference type="HAMAP-Rule" id="MF_00108"/>
    </source>
</evidence>
<feature type="site" description="Transition state stabilizer" evidence="7">
    <location>
        <position position="18"/>
    </location>
</feature>
<feature type="site" description="Transition state stabilizer" evidence="7">
    <location>
        <position position="25"/>
    </location>
</feature>
<dbReference type="AlphaFoldDB" id="I4VLY9"/>
<dbReference type="Gene3D" id="3.90.550.10">
    <property type="entry name" value="Spore Coat Polysaccharide Biosynthesis Protein SpsA, Chain A"/>
    <property type="match status" value="1"/>
</dbReference>
<comment type="caution">
    <text evidence="9">The sequence shown here is derived from an EMBL/GenBank/DDBJ whole genome shotgun (WGS) entry which is preliminary data.</text>
</comment>
<comment type="catalytic activity">
    <reaction evidence="1 7">
        <text>2-C-methyl-D-erythritol 4-phosphate + CTP + H(+) = 4-CDP-2-C-methyl-D-erythritol + diphosphate</text>
        <dbReference type="Rhea" id="RHEA:13429"/>
        <dbReference type="ChEBI" id="CHEBI:15378"/>
        <dbReference type="ChEBI" id="CHEBI:33019"/>
        <dbReference type="ChEBI" id="CHEBI:37563"/>
        <dbReference type="ChEBI" id="CHEBI:57823"/>
        <dbReference type="ChEBI" id="CHEBI:58262"/>
        <dbReference type="EC" id="2.7.7.60"/>
    </reaction>
</comment>
<dbReference type="SUPFAM" id="SSF51735">
    <property type="entry name" value="NAD(P)-binding Rossmann-fold domains"/>
    <property type="match status" value="1"/>
</dbReference>
<evidence type="ECO:0000313" key="9">
    <source>
        <dbReference type="EMBL" id="EIL88230.1"/>
    </source>
</evidence>
<feature type="site" description="Positions MEP for the nucleophilic attack" evidence="7">
    <location>
        <position position="215"/>
    </location>
</feature>
<dbReference type="PRINTS" id="PR00080">
    <property type="entry name" value="SDRFAMILY"/>
</dbReference>
<evidence type="ECO:0000256" key="2">
    <source>
        <dbReference type="ARBA" id="ARBA00004787"/>
    </source>
</evidence>
<comment type="function">
    <text evidence="7">Catalyzes the formation of 4-diphosphocytidyl-2-C-methyl-D-erythritol from CTP and 2-C-methyl-D-erythritol 4-phosphate (MEP).</text>
</comment>
<proteinExistence type="inferred from homology"/>
<evidence type="ECO:0000313" key="10">
    <source>
        <dbReference type="Proteomes" id="UP000004210"/>
    </source>
</evidence>
<evidence type="ECO:0000256" key="3">
    <source>
        <dbReference type="ARBA" id="ARBA00009789"/>
    </source>
</evidence>
<evidence type="ECO:0000256" key="4">
    <source>
        <dbReference type="ARBA" id="ARBA00022679"/>
    </source>
</evidence>
<dbReference type="GO" id="GO:0019288">
    <property type="term" value="P:isopentenyl diphosphate biosynthetic process, methylerythritol 4-phosphate pathway"/>
    <property type="evidence" value="ECO:0007669"/>
    <property type="project" value="UniProtKB-UniRule"/>
</dbReference>
<dbReference type="PATRIC" id="fig|1163408.3.peg.2713"/>
<comment type="similarity">
    <text evidence="3 7">Belongs to the IspD/TarI cytidylyltransferase family. IspD subfamily.</text>
</comment>
<dbReference type="EC" id="2.7.7.60" evidence="7"/>
<dbReference type="InterPro" id="IPR034683">
    <property type="entry name" value="IspD/TarI"/>
</dbReference>
<dbReference type="InterPro" id="IPR001228">
    <property type="entry name" value="IspD"/>
</dbReference>
<comment type="similarity">
    <text evidence="8">Belongs to the short-chain dehydrogenases/reductases (SDR) family.</text>
</comment>
<dbReference type="PRINTS" id="PR00081">
    <property type="entry name" value="GDHRDH"/>
</dbReference>
<dbReference type="RefSeq" id="WP_007082298.1">
    <property type="nucleotide sequence ID" value="NZ_AJXU01000058.1"/>
</dbReference>
<dbReference type="CDD" id="cd05233">
    <property type="entry name" value="SDR_c"/>
    <property type="match status" value="1"/>
</dbReference>
<keyword evidence="5 7" id="KW-0548">Nucleotidyltransferase</keyword>
<dbReference type="InterPro" id="IPR036291">
    <property type="entry name" value="NAD(P)-bd_dom_sf"/>
</dbReference>
<dbReference type="CDD" id="cd02516">
    <property type="entry name" value="CDP-ME_synthetase"/>
    <property type="match status" value="1"/>
</dbReference>
<dbReference type="Pfam" id="PF01128">
    <property type="entry name" value="IspD"/>
    <property type="match status" value="1"/>
</dbReference>
<comment type="pathway">
    <text evidence="2 7">Isoprenoid biosynthesis; isopentenyl diphosphate biosynthesis via DXP pathway; isopentenyl diphosphate from 1-deoxy-D-xylulose 5-phosphate: step 2/6.</text>
</comment>
<gene>
    <name evidence="7" type="primary">ispD</name>
    <name evidence="9" type="ORF">UU9_13351</name>
</gene>
<dbReference type="PROSITE" id="PS00061">
    <property type="entry name" value="ADH_SHORT"/>
    <property type="match status" value="1"/>
</dbReference>
<dbReference type="OrthoDB" id="9806837at2"/>
<keyword evidence="10" id="KW-1185">Reference proteome</keyword>
<dbReference type="InterPro" id="IPR012115">
    <property type="entry name" value="CDP-ribitol_syn"/>
</dbReference>
<dbReference type="Proteomes" id="UP000004210">
    <property type="component" value="Unassembled WGS sequence"/>
</dbReference>
<dbReference type="eggNOG" id="COG1028">
    <property type="taxonomic scope" value="Bacteria"/>
</dbReference>
<organism evidence="9 10">
    <name type="scientific">Rhodanobacter fulvus Jip2</name>
    <dbReference type="NCBI Taxonomy" id="1163408"/>
    <lineage>
        <taxon>Bacteria</taxon>
        <taxon>Pseudomonadati</taxon>
        <taxon>Pseudomonadota</taxon>
        <taxon>Gammaproteobacteria</taxon>
        <taxon>Lysobacterales</taxon>
        <taxon>Rhodanobacteraceae</taxon>
        <taxon>Rhodanobacter</taxon>
    </lineage>
</organism>
<dbReference type="PANTHER" id="PTHR32125">
    <property type="entry name" value="2-C-METHYL-D-ERYTHRITOL 4-PHOSPHATE CYTIDYLYLTRANSFERASE, CHLOROPLASTIC"/>
    <property type="match status" value="1"/>
</dbReference>
<accession>I4VLY9</accession>
<dbReference type="InterPro" id="IPR050088">
    <property type="entry name" value="IspD/TarI_cytidylyltransf_bact"/>
</dbReference>
<evidence type="ECO:0000256" key="5">
    <source>
        <dbReference type="ARBA" id="ARBA00022695"/>
    </source>
</evidence>
<dbReference type="UniPathway" id="UPA00056">
    <property type="reaction ID" value="UER00093"/>
</dbReference>
<dbReference type="SUPFAM" id="SSF53448">
    <property type="entry name" value="Nucleotide-diphospho-sugar transferases"/>
    <property type="match status" value="1"/>
</dbReference>
<evidence type="ECO:0000256" key="6">
    <source>
        <dbReference type="ARBA" id="ARBA00023229"/>
    </source>
</evidence>
<evidence type="ECO:0000256" key="1">
    <source>
        <dbReference type="ARBA" id="ARBA00001282"/>
    </source>
</evidence>
<dbReference type="STRING" id="1163408.UU9_13351"/>
<dbReference type="FunFam" id="3.90.550.10:FF:000003">
    <property type="entry name" value="2-C-methyl-D-erythritol 4-phosphate cytidylyltransferase"/>
    <property type="match status" value="1"/>
</dbReference>
<dbReference type="PIRSF" id="PIRSF036586">
    <property type="entry name" value="CDP-ribitol_syn"/>
    <property type="match status" value="1"/>
</dbReference>
<keyword evidence="6 7" id="KW-0414">Isoprene biosynthesis</keyword>
<keyword evidence="4 7" id="KW-0808">Transferase</keyword>
<dbReference type="NCBIfam" id="TIGR00453">
    <property type="entry name" value="ispD"/>
    <property type="match status" value="1"/>
</dbReference>
<dbReference type="InterPro" id="IPR018294">
    <property type="entry name" value="ISPD_synthase_CS"/>
</dbReference>
<sequence length="452" mass="47673">MTTTHAVAIVLASGSGLRFSSETPKQFLKLAGKSVLEHTLDAFERHVRIGEIVLVVAAEQRLLTEEIVRRAGYRKVTKIVQGGATRQSSSSAGVATVMNDGAKILVHDAVRPLLDAATIDRCLDALDEFDAVDTGILSPDTVIATRADGCIASIPARAALRLGQTPQGFRAGLLRRAHALAATTSDLNVTDDCGLVLHFELAPVKVVAGDINNIKITYPSDIYLADRLFQLRTRTAPLADNGTALAGKVLVVFGASRGIGQRIAMLAAQAGAHVFAVSRSNGVDVADESAVRATLARACEMHGRVDFVANTAGALHTGLLAGQDYDTIDQQIATNVRGSVVVAREAFEAMRKTGGSIALFTSSSYTRGRAMSAVYSASKAAVVNLMQGLAQEYLPFGVRINAINPERTATPMRTENFGNEPADALLNADSVAQATLSALLADATGEVIDVRR</sequence>
<dbReference type="PROSITE" id="PS01295">
    <property type="entry name" value="ISPD"/>
    <property type="match status" value="1"/>
</dbReference>
<dbReference type="Pfam" id="PF00106">
    <property type="entry name" value="adh_short"/>
    <property type="match status" value="1"/>
</dbReference>
<dbReference type="Gene3D" id="3.40.50.720">
    <property type="entry name" value="NAD(P)-binding Rossmann-like Domain"/>
    <property type="match status" value="1"/>
</dbReference>
<reference evidence="9 10" key="1">
    <citation type="journal article" date="2012" name="J. Bacteriol.">
        <title>Genome sequences for six rhodanobacter strains, isolated from soils and the terrestrial subsurface, with variable denitrification capabilities.</title>
        <authorList>
            <person name="Kostka J.E."/>
            <person name="Green S.J."/>
            <person name="Rishishwar L."/>
            <person name="Prakash O."/>
            <person name="Katz L.S."/>
            <person name="Marino-Ramirez L."/>
            <person name="Jordan I.K."/>
            <person name="Munk C."/>
            <person name="Ivanova N."/>
            <person name="Mikhailova N."/>
            <person name="Watson D.B."/>
            <person name="Brown S.D."/>
            <person name="Palumbo A.V."/>
            <person name="Brooks S.C."/>
        </authorList>
    </citation>
    <scope>NUCLEOTIDE SEQUENCE [LARGE SCALE GENOMIC DNA]</scope>
    <source>
        <strain evidence="10">Jip2T</strain>
    </source>
</reference>
<dbReference type="GO" id="GO:0050518">
    <property type="term" value="F:2-C-methyl-D-erythritol 4-phosphate cytidylyltransferase activity"/>
    <property type="evidence" value="ECO:0007669"/>
    <property type="project" value="UniProtKB-UniRule"/>
</dbReference>
<name>I4VLY9_9GAMM</name>
<feature type="site" description="Positions MEP for the nucleophilic attack" evidence="7">
    <location>
        <position position="157"/>
    </location>
</feature>
<dbReference type="PANTHER" id="PTHR32125:SF4">
    <property type="entry name" value="2-C-METHYL-D-ERYTHRITOL 4-PHOSPHATE CYTIDYLYLTRANSFERASE, CHLOROPLASTIC"/>
    <property type="match status" value="1"/>
</dbReference>
<dbReference type="InterPro" id="IPR020904">
    <property type="entry name" value="Sc_DH/Rdtase_CS"/>
</dbReference>
<dbReference type="InterPro" id="IPR029044">
    <property type="entry name" value="Nucleotide-diphossugar_trans"/>
</dbReference>
<protein>
    <recommendedName>
        <fullName evidence="7">2-C-methyl-D-erythritol 4-phosphate cytidylyltransferase</fullName>
        <ecNumber evidence="7">2.7.7.60</ecNumber>
    </recommendedName>
    <alternativeName>
        <fullName evidence="7">4-diphosphocytidyl-2C-methyl-D-erythritol synthase</fullName>
    </alternativeName>
    <alternativeName>
        <fullName evidence="7">MEP cytidylyltransferase</fullName>
        <shortName evidence="7">MCT</shortName>
    </alternativeName>
</protein>
<dbReference type="EMBL" id="AJXU01000058">
    <property type="protein sequence ID" value="EIL88230.1"/>
    <property type="molecule type" value="Genomic_DNA"/>
</dbReference>
<evidence type="ECO:0000256" key="8">
    <source>
        <dbReference type="RuleBase" id="RU000363"/>
    </source>
</evidence>
<dbReference type="InterPro" id="IPR002347">
    <property type="entry name" value="SDR_fam"/>
</dbReference>
<dbReference type="eggNOG" id="COG1211">
    <property type="taxonomic scope" value="Bacteria"/>
</dbReference>